<protein>
    <recommendedName>
        <fullName evidence="3">Metal-binding protein</fullName>
    </recommendedName>
</protein>
<comment type="caution">
    <text evidence="1">The sequence shown here is derived from an EMBL/GenBank/DDBJ whole genome shotgun (WGS) entry which is preliminary data.</text>
</comment>
<accession>A0ABQ5VV09</accession>
<evidence type="ECO:0000313" key="2">
    <source>
        <dbReference type="Proteomes" id="UP001156694"/>
    </source>
</evidence>
<reference evidence="2" key="1">
    <citation type="journal article" date="2019" name="Int. J. Syst. Evol. Microbiol.">
        <title>The Global Catalogue of Microorganisms (GCM) 10K type strain sequencing project: providing services to taxonomists for standard genome sequencing and annotation.</title>
        <authorList>
            <consortium name="The Broad Institute Genomics Platform"/>
            <consortium name="The Broad Institute Genome Sequencing Center for Infectious Disease"/>
            <person name="Wu L."/>
            <person name="Ma J."/>
        </authorList>
    </citation>
    <scope>NUCLEOTIDE SEQUENCE [LARGE SCALE GENOMIC DNA]</scope>
    <source>
        <strain evidence="2">NBRC 110140</strain>
    </source>
</reference>
<proteinExistence type="predicted"/>
<evidence type="ECO:0008006" key="3">
    <source>
        <dbReference type="Google" id="ProtNLM"/>
    </source>
</evidence>
<name>A0ABQ5VV09_9RHOB</name>
<gene>
    <name evidence="1" type="ORF">GCM10007939_15600</name>
</gene>
<dbReference type="Pfam" id="PF07845">
    <property type="entry name" value="DUF1636"/>
    <property type="match status" value="1"/>
</dbReference>
<keyword evidence="2" id="KW-1185">Reference proteome</keyword>
<dbReference type="Proteomes" id="UP001156694">
    <property type="component" value="Unassembled WGS sequence"/>
</dbReference>
<sequence>MSCVITVCETCRTANWDETTDEKRSGEVLAELVEQQADAMEGVEVRRHKCLMGCDFACNISLQAPEKLHYVLGKFEANETDAQGIVEFAQLYNTSETGQVPYRDWPEEIKGHFRARLPHLGDS</sequence>
<dbReference type="EMBL" id="BSNN01000004">
    <property type="protein sequence ID" value="GLQ35277.1"/>
    <property type="molecule type" value="Genomic_DNA"/>
</dbReference>
<dbReference type="InterPro" id="IPR012863">
    <property type="entry name" value="DUF1636"/>
</dbReference>
<organism evidence="1 2">
    <name type="scientific">Amylibacter marinus</name>
    <dbReference type="NCBI Taxonomy" id="1475483"/>
    <lineage>
        <taxon>Bacteria</taxon>
        <taxon>Pseudomonadati</taxon>
        <taxon>Pseudomonadota</taxon>
        <taxon>Alphaproteobacteria</taxon>
        <taxon>Rhodobacterales</taxon>
        <taxon>Paracoccaceae</taxon>
        <taxon>Amylibacter</taxon>
    </lineage>
</organism>
<dbReference type="RefSeq" id="WP_284377520.1">
    <property type="nucleotide sequence ID" value="NZ_BSNN01000004.1"/>
</dbReference>
<evidence type="ECO:0000313" key="1">
    <source>
        <dbReference type="EMBL" id="GLQ35277.1"/>
    </source>
</evidence>